<keyword evidence="1" id="KW-0521">NADP</keyword>
<gene>
    <name evidence="4" type="ORF">EUGRSUZ_K02656</name>
</gene>
<dbReference type="InterPro" id="IPR045312">
    <property type="entry name" value="PCBER-like"/>
</dbReference>
<dbReference type="InterPro" id="IPR008030">
    <property type="entry name" value="NmrA-like"/>
</dbReference>
<sequence>MESAISGVEESGRTLIIGSSGFIGQFVAEVSLASGRPTYLLVRGGRMSSCKAKANAIMSLQEKGAIILQGSLNDKATMEKTLKEHKIEIVISAVGGGSILEQFVLVEAMKSVGTIKRFVPSEFGHDIDRANPVEPGLAMYKEKREVRRLVEGSGVPYTYICCNSIMAWPYHDNTHPADVLPPLDRFHIYGDGTVKAYFVAGSDIGKFTMKCLDDDRTLNKTVHFRPSTNLLSINELASLWEEKIGFKLPRVTVTEDDLLSAAQDMVIPQSIVAALTHDIFIKGCQVNYSLDEPSDVEVTSLYPDMPFKTVDECFGDFAKKIADVPKVVED</sequence>
<dbReference type="PANTHER" id="PTHR43349">
    <property type="entry name" value="PINORESINOL REDUCTASE-RELATED"/>
    <property type="match status" value="1"/>
</dbReference>
<name>A0A059A5F7_EUCGR</name>
<evidence type="ECO:0000259" key="3">
    <source>
        <dbReference type="Pfam" id="PF05368"/>
    </source>
</evidence>
<protein>
    <recommendedName>
        <fullName evidence="3">NmrA-like domain-containing protein</fullName>
    </recommendedName>
</protein>
<dbReference type="Gramene" id="KCW49053">
    <property type="protein sequence ID" value="KCW49053"/>
    <property type="gene ID" value="EUGRSUZ_K02656"/>
</dbReference>
<evidence type="ECO:0000256" key="1">
    <source>
        <dbReference type="ARBA" id="ARBA00022857"/>
    </source>
</evidence>
<dbReference type="InterPro" id="IPR050608">
    <property type="entry name" value="NmrA-type/Isoflavone_red_sf"/>
</dbReference>
<dbReference type="eggNOG" id="ENOG502QR3U">
    <property type="taxonomic scope" value="Eukaryota"/>
</dbReference>
<dbReference type="PANTHER" id="PTHR43349:SF89">
    <property type="entry name" value="LEUCANTHOCYANIDIN REDUCTASE"/>
    <property type="match status" value="1"/>
</dbReference>
<dbReference type="SUPFAM" id="SSF51735">
    <property type="entry name" value="NAD(P)-binding Rossmann-fold domains"/>
    <property type="match status" value="1"/>
</dbReference>
<dbReference type="GO" id="GO:0050664">
    <property type="term" value="F:oxidoreductase activity, acting on NAD(P)H, oxygen as acceptor"/>
    <property type="evidence" value="ECO:0000318"/>
    <property type="project" value="GO_Central"/>
</dbReference>
<dbReference type="Pfam" id="PF05368">
    <property type="entry name" value="NmrA"/>
    <property type="match status" value="1"/>
</dbReference>
<dbReference type="Gene3D" id="3.90.25.10">
    <property type="entry name" value="UDP-galactose 4-epimerase, domain 1"/>
    <property type="match status" value="1"/>
</dbReference>
<dbReference type="CDD" id="cd05259">
    <property type="entry name" value="PCBER_SDR_a"/>
    <property type="match status" value="1"/>
</dbReference>
<dbReference type="OrthoDB" id="419598at2759"/>
<dbReference type="STRING" id="71139.A0A059A5F7"/>
<organism evidence="4">
    <name type="scientific">Eucalyptus grandis</name>
    <name type="common">Flooded gum</name>
    <dbReference type="NCBI Taxonomy" id="71139"/>
    <lineage>
        <taxon>Eukaryota</taxon>
        <taxon>Viridiplantae</taxon>
        <taxon>Streptophyta</taxon>
        <taxon>Embryophyta</taxon>
        <taxon>Tracheophyta</taxon>
        <taxon>Spermatophyta</taxon>
        <taxon>Magnoliopsida</taxon>
        <taxon>eudicotyledons</taxon>
        <taxon>Gunneridae</taxon>
        <taxon>Pentapetalae</taxon>
        <taxon>rosids</taxon>
        <taxon>malvids</taxon>
        <taxon>Myrtales</taxon>
        <taxon>Myrtaceae</taxon>
        <taxon>Myrtoideae</taxon>
        <taxon>Eucalypteae</taxon>
        <taxon>Eucalyptus</taxon>
    </lineage>
</organism>
<dbReference type="OMA" id="THICCNS"/>
<feature type="domain" description="NmrA-like" evidence="3">
    <location>
        <begin position="13"/>
        <end position="312"/>
    </location>
</feature>
<keyword evidence="2" id="KW-0560">Oxidoreductase</keyword>
<accession>A0A059A5F7</accession>
<dbReference type="KEGG" id="egr:104426102"/>
<dbReference type="GO" id="GO:0009807">
    <property type="term" value="P:lignan biosynthetic process"/>
    <property type="evidence" value="ECO:0000318"/>
    <property type="project" value="GO_Central"/>
</dbReference>
<dbReference type="EMBL" id="KK198763">
    <property type="protein sequence ID" value="KCW49053.1"/>
    <property type="molecule type" value="Genomic_DNA"/>
</dbReference>
<proteinExistence type="predicted"/>
<dbReference type="AlphaFoldDB" id="A0A059A5F7"/>
<evidence type="ECO:0000313" key="4">
    <source>
        <dbReference type="EMBL" id="KCW49053.1"/>
    </source>
</evidence>
<dbReference type="InterPro" id="IPR036291">
    <property type="entry name" value="NAD(P)-bd_dom_sf"/>
</dbReference>
<evidence type="ECO:0000256" key="2">
    <source>
        <dbReference type="ARBA" id="ARBA00023002"/>
    </source>
</evidence>
<reference evidence="4" key="1">
    <citation type="submission" date="2013-07" db="EMBL/GenBank/DDBJ databases">
        <title>The genome of Eucalyptus grandis.</title>
        <authorList>
            <person name="Schmutz J."/>
            <person name="Hayes R."/>
            <person name="Myburg A."/>
            <person name="Tuskan G."/>
            <person name="Grattapaglia D."/>
            <person name="Rokhsar D.S."/>
        </authorList>
    </citation>
    <scope>NUCLEOTIDE SEQUENCE</scope>
    <source>
        <tissue evidence="4">Leaf extractions</tissue>
    </source>
</reference>
<dbReference type="InParanoid" id="A0A059A5F7"/>
<dbReference type="Gene3D" id="3.40.50.720">
    <property type="entry name" value="NAD(P)-binding Rossmann-like Domain"/>
    <property type="match status" value="1"/>
</dbReference>